<protein>
    <submittedName>
        <fullName evidence="1">Uncharacterized protein</fullName>
    </submittedName>
</protein>
<evidence type="ECO:0000313" key="2">
    <source>
        <dbReference type="Proteomes" id="UP000297982"/>
    </source>
</evidence>
<dbReference type="RefSeq" id="WP_135327801.1">
    <property type="nucleotide sequence ID" value="NZ_SRJC01000002.1"/>
</dbReference>
<dbReference type="AlphaFoldDB" id="A0A4Z0H058"/>
<proteinExistence type="predicted"/>
<reference evidence="1 2" key="1">
    <citation type="journal article" date="2003" name="Int. J. Syst. Evol. Microbiol.">
        <title>Halobacillus salinus sp. nov., isolated from a salt lake on the coast of the East Sea in Korea.</title>
        <authorList>
            <person name="Yoon J.H."/>
            <person name="Kang K.H."/>
            <person name="Park Y.H."/>
        </authorList>
    </citation>
    <scope>NUCLEOTIDE SEQUENCE [LARGE SCALE GENOMIC DNA]</scope>
    <source>
        <strain evidence="1 2">HSL-3</strain>
    </source>
</reference>
<dbReference type="STRING" id="192814.GCA_900166575_02768"/>
<keyword evidence="2" id="KW-1185">Reference proteome</keyword>
<gene>
    <name evidence="1" type="ORF">E4663_12085</name>
</gene>
<comment type="caution">
    <text evidence="1">The sequence shown here is derived from an EMBL/GenBank/DDBJ whole genome shotgun (WGS) entry which is preliminary data.</text>
</comment>
<dbReference type="Proteomes" id="UP000297982">
    <property type="component" value="Unassembled WGS sequence"/>
</dbReference>
<name>A0A4Z0H058_9BACI</name>
<organism evidence="1 2">
    <name type="scientific">Halobacillus salinus</name>
    <dbReference type="NCBI Taxonomy" id="192814"/>
    <lineage>
        <taxon>Bacteria</taxon>
        <taxon>Bacillati</taxon>
        <taxon>Bacillota</taxon>
        <taxon>Bacilli</taxon>
        <taxon>Bacillales</taxon>
        <taxon>Bacillaceae</taxon>
        <taxon>Halobacillus</taxon>
    </lineage>
</organism>
<dbReference type="EMBL" id="SRJC01000002">
    <property type="protein sequence ID" value="TGB02883.1"/>
    <property type="molecule type" value="Genomic_DNA"/>
</dbReference>
<sequence>MSKRDWISGALAGIVTGGVLHQWKDKPAQLRRTYREKKENLYKQGKEQYEIVQASKRRIAVTAEKQATERGKENETKEK</sequence>
<evidence type="ECO:0000313" key="1">
    <source>
        <dbReference type="EMBL" id="TGB02883.1"/>
    </source>
</evidence>
<accession>A0A4Z0H058</accession>